<feature type="transmembrane region" description="Helical" evidence="1">
    <location>
        <begin position="7"/>
        <end position="27"/>
    </location>
</feature>
<dbReference type="EMBL" id="JACHHD010000016">
    <property type="protein sequence ID" value="MBB5185473.1"/>
    <property type="molecule type" value="Genomic_DNA"/>
</dbReference>
<keyword evidence="1" id="KW-0472">Membrane</keyword>
<gene>
    <name evidence="3" type="ORF">H5982_07935</name>
    <name evidence="2" type="ORF">HNQ43_001530</name>
</gene>
<dbReference type="Proteomes" id="UP000521313">
    <property type="component" value="Unassembled WGS sequence"/>
</dbReference>
<reference evidence="2 4" key="1">
    <citation type="submission" date="2020-08" db="EMBL/GenBank/DDBJ databases">
        <title>Genomic Encyclopedia of Type Strains, Phase IV (KMG-IV): sequencing the most valuable type-strain genomes for metagenomic binning, comparative biology and taxonomic classification.</title>
        <authorList>
            <person name="Goeker M."/>
        </authorList>
    </citation>
    <scope>NUCLEOTIDE SEQUENCE [LARGE SCALE GENOMIC DNA]</scope>
    <source>
        <strain evidence="2 4">DSM 26963</strain>
    </source>
</reference>
<feature type="transmembrane region" description="Helical" evidence="1">
    <location>
        <begin position="67"/>
        <end position="84"/>
    </location>
</feature>
<keyword evidence="1" id="KW-0812">Transmembrane</keyword>
<keyword evidence="1" id="KW-1133">Transmembrane helix</keyword>
<dbReference type="EMBL" id="JACJLU010000011">
    <property type="protein sequence ID" value="MBM6832029.1"/>
    <property type="molecule type" value="Genomic_DNA"/>
</dbReference>
<organism evidence="2 4">
    <name type="scientific">Faecalicoccus acidiformans</name>
    <dbReference type="NCBI Taxonomy" id="915173"/>
    <lineage>
        <taxon>Bacteria</taxon>
        <taxon>Bacillati</taxon>
        <taxon>Bacillota</taxon>
        <taxon>Erysipelotrichia</taxon>
        <taxon>Erysipelotrichales</taxon>
        <taxon>Erysipelotrichaceae</taxon>
        <taxon>Faecalicoccus</taxon>
    </lineage>
</organism>
<name>A0A7W8D1I9_9FIRM</name>
<evidence type="ECO:0000313" key="3">
    <source>
        <dbReference type="EMBL" id="MBM6832029.1"/>
    </source>
</evidence>
<protein>
    <submittedName>
        <fullName evidence="2">Phosphatidylserine synthase</fullName>
    </submittedName>
</protein>
<accession>A0A7W8D1I9</accession>
<reference evidence="3" key="2">
    <citation type="submission" date="2020-08" db="EMBL/GenBank/DDBJ databases">
        <authorList>
            <person name="Cejkova D."/>
            <person name="Kubasova T."/>
            <person name="Jahodarova E."/>
            <person name="Rychlik I."/>
        </authorList>
    </citation>
    <scope>NUCLEOTIDE SEQUENCE</scope>
    <source>
        <strain evidence="3">An423</strain>
    </source>
</reference>
<evidence type="ECO:0000313" key="5">
    <source>
        <dbReference type="Proteomes" id="UP000775500"/>
    </source>
</evidence>
<proteinExistence type="predicted"/>
<feature type="transmembrane region" description="Helical" evidence="1">
    <location>
        <begin position="90"/>
        <end position="111"/>
    </location>
</feature>
<dbReference type="Proteomes" id="UP000775500">
    <property type="component" value="Unassembled WGS sequence"/>
</dbReference>
<evidence type="ECO:0000313" key="2">
    <source>
        <dbReference type="EMBL" id="MBB5185473.1"/>
    </source>
</evidence>
<reference evidence="3 5" key="3">
    <citation type="journal article" date="2021" name="Sci. Rep.">
        <title>The distribution of antibiotic resistance genes in chicken gut microbiota commensals.</title>
        <authorList>
            <person name="Juricova H."/>
            <person name="Matiasovicova J."/>
            <person name="Kubasova T."/>
            <person name="Cejkova D."/>
            <person name="Rychlik I."/>
        </authorList>
    </citation>
    <scope>NUCLEOTIDE SEQUENCE [LARGE SCALE GENOMIC DNA]</scope>
    <source>
        <strain evidence="3 5">An423</strain>
    </source>
</reference>
<sequence length="118" mass="13356">MKKYLIFKSLTVFITSIAGIMVIFTNQENPELSTIYCLSISVFMLGILLVVEWNIRKKNPFENRTKLDSFLSFGMMAALFGGIVEFNQIVQISLFSLGILIAIISLIIVVLKNKDFKV</sequence>
<dbReference type="RefSeq" id="WP_183376460.1">
    <property type="nucleotide sequence ID" value="NZ_JACHHD010000016.1"/>
</dbReference>
<evidence type="ECO:0000313" key="4">
    <source>
        <dbReference type="Proteomes" id="UP000521313"/>
    </source>
</evidence>
<comment type="caution">
    <text evidence="2">The sequence shown here is derived from an EMBL/GenBank/DDBJ whole genome shotgun (WGS) entry which is preliminary data.</text>
</comment>
<keyword evidence="5" id="KW-1185">Reference proteome</keyword>
<dbReference type="AlphaFoldDB" id="A0A7W8D1I9"/>
<feature type="transmembrane region" description="Helical" evidence="1">
    <location>
        <begin position="33"/>
        <end position="55"/>
    </location>
</feature>
<evidence type="ECO:0000256" key="1">
    <source>
        <dbReference type="SAM" id="Phobius"/>
    </source>
</evidence>